<name>A0A7S1ALL3_NOCSC</name>
<reference evidence="2" key="1">
    <citation type="submission" date="2021-01" db="EMBL/GenBank/DDBJ databases">
        <authorList>
            <person name="Corre E."/>
            <person name="Pelletier E."/>
            <person name="Niang G."/>
            <person name="Scheremetjew M."/>
            <person name="Finn R."/>
            <person name="Kale V."/>
            <person name="Holt S."/>
            <person name="Cochrane G."/>
            <person name="Meng A."/>
            <person name="Brown T."/>
            <person name="Cohen L."/>
        </authorList>
    </citation>
    <scope>NUCLEOTIDE SEQUENCE</scope>
</reference>
<feature type="region of interest" description="Disordered" evidence="1">
    <location>
        <begin position="23"/>
        <end position="120"/>
    </location>
</feature>
<dbReference type="EMBL" id="HBFQ01046037">
    <property type="protein sequence ID" value="CAD8858394.1"/>
    <property type="molecule type" value="Transcribed_RNA"/>
</dbReference>
<proteinExistence type="predicted"/>
<sequence length="217" mass="23933">MRFGNMSAQLRGIGTHRNAGKMVVGSRTGRSQPALQPERTFLPPTVSATEPQHLAREARRVPGAGLRSRQVVATPGAEVGDVESDDSEDFRSLRREARSKPLARPHPVTDQPEPARVGNVDDLRMNVDPSYFNYGAQHSRSAPPPVEREETDMVQFLRMHGLGGPLRAYARAFEIQGLCSPEALVKADDRRLAHVLSRVELDISDELLLNAALSELR</sequence>
<accession>A0A7S1ALL3</accession>
<dbReference type="AlphaFoldDB" id="A0A7S1ALL3"/>
<gene>
    <name evidence="2" type="ORF">NSCI0253_LOCUS32748</name>
</gene>
<evidence type="ECO:0000313" key="2">
    <source>
        <dbReference type="EMBL" id="CAD8858394.1"/>
    </source>
</evidence>
<evidence type="ECO:0000256" key="1">
    <source>
        <dbReference type="SAM" id="MobiDB-lite"/>
    </source>
</evidence>
<feature type="compositionally biased region" description="Basic and acidic residues" evidence="1">
    <location>
        <begin position="89"/>
        <end position="99"/>
    </location>
</feature>
<protein>
    <submittedName>
        <fullName evidence="2">Uncharacterized protein</fullName>
    </submittedName>
</protein>
<organism evidence="2">
    <name type="scientific">Noctiluca scintillans</name>
    <name type="common">Sea sparkle</name>
    <name type="synonym">Red tide dinoflagellate</name>
    <dbReference type="NCBI Taxonomy" id="2966"/>
    <lineage>
        <taxon>Eukaryota</taxon>
        <taxon>Sar</taxon>
        <taxon>Alveolata</taxon>
        <taxon>Dinophyceae</taxon>
        <taxon>Noctilucales</taxon>
        <taxon>Noctilucaceae</taxon>
        <taxon>Noctiluca</taxon>
    </lineage>
</organism>